<organism evidence="1 2">
    <name type="scientific">Actinomadura harenae</name>
    <dbReference type="NCBI Taxonomy" id="2483351"/>
    <lineage>
        <taxon>Bacteria</taxon>
        <taxon>Bacillati</taxon>
        <taxon>Actinomycetota</taxon>
        <taxon>Actinomycetes</taxon>
        <taxon>Streptosporangiales</taxon>
        <taxon>Thermomonosporaceae</taxon>
        <taxon>Actinomadura</taxon>
    </lineage>
</organism>
<dbReference type="AlphaFoldDB" id="A0A3M2LUZ8"/>
<evidence type="ECO:0000313" key="1">
    <source>
        <dbReference type="EMBL" id="RMI41281.1"/>
    </source>
</evidence>
<proteinExistence type="predicted"/>
<keyword evidence="2" id="KW-1185">Reference proteome</keyword>
<dbReference type="EMBL" id="RFFG01000044">
    <property type="protein sequence ID" value="RMI41281.1"/>
    <property type="molecule type" value="Genomic_DNA"/>
</dbReference>
<reference evidence="1 2" key="1">
    <citation type="submission" date="2018-10" db="EMBL/GenBank/DDBJ databases">
        <title>Isolation from soil.</title>
        <authorList>
            <person name="Hu J."/>
        </authorList>
    </citation>
    <scope>NUCLEOTIDE SEQUENCE [LARGE SCALE GENOMIC DNA]</scope>
    <source>
        <strain evidence="1 2">NEAU-Ht49</strain>
    </source>
</reference>
<accession>A0A3M2LUZ8</accession>
<comment type="caution">
    <text evidence="1">The sequence shown here is derived from an EMBL/GenBank/DDBJ whole genome shotgun (WGS) entry which is preliminary data.</text>
</comment>
<sequence length="87" mass="9760">MAPRVLRVLRCLGLTRLGARRVLMAPVVVVLRVLRLPTLQALRRVGMVLRLVRPVPIHVCGARPSAERVVTWVALIPLGTRWVRVTL</sequence>
<dbReference type="Proteomes" id="UP000282674">
    <property type="component" value="Unassembled WGS sequence"/>
</dbReference>
<name>A0A3M2LUZ8_9ACTN</name>
<gene>
    <name evidence="1" type="ORF">EBO15_23675</name>
</gene>
<protein>
    <submittedName>
        <fullName evidence="1">Uncharacterized protein</fullName>
    </submittedName>
</protein>
<evidence type="ECO:0000313" key="2">
    <source>
        <dbReference type="Proteomes" id="UP000282674"/>
    </source>
</evidence>